<dbReference type="GO" id="GO:0008061">
    <property type="term" value="F:chitin binding"/>
    <property type="evidence" value="ECO:0007669"/>
    <property type="project" value="InterPro"/>
</dbReference>
<name>A0A3E3DSY4_9FIRM</name>
<dbReference type="InterPro" id="IPR001223">
    <property type="entry name" value="Glyco_hydro18_cat"/>
</dbReference>
<proteinExistence type="predicted"/>
<reference evidence="3 4" key="1">
    <citation type="submission" date="2018-08" db="EMBL/GenBank/DDBJ databases">
        <title>A genome reference for cultivated species of the human gut microbiota.</title>
        <authorList>
            <person name="Zou Y."/>
            <person name="Xue W."/>
            <person name="Luo G."/>
        </authorList>
    </citation>
    <scope>NUCLEOTIDE SEQUENCE [LARGE SCALE GENOMIC DNA]</scope>
    <source>
        <strain evidence="3 4">AF19-13AC</strain>
    </source>
</reference>
<keyword evidence="3" id="KW-0378">Hydrolase</keyword>
<dbReference type="InterPro" id="IPR029070">
    <property type="entry name" value="Chitinase_insertion_sf"/>
</dbReference>
<dbReference type="PROSITE" id="PS51910">
    <property type="entry name" value="GH18_2"/>
    <property type="match status" value="1"/>
</dbReference>
<comment type="caution">
    <text evidence="3">The sequence shown here is derived from an EMBL/GenBank/DDBJ whole genome shotgun (WGS) entry which is preliminary data.</text>
</comment>
<dbReference type="PANTHER" id="PTHR46066">
    <property type="entry name" value="CHITINASE DOMAIN-CONTAINING PROTEIN 1 FAMILY MEMBER"/>
    <property type="match status" value="1"/>
</dbReference>
<dbReference type="Gene3D" id="3.10.50.10">
    <property type="match status" value="1"/>
</dbReference>
<dbReference type="SMART" id="SM00287">
    <property type="entry name" value="SH3b"/>
    <property type="match status" value="1"/>
</dbReference>
<dbReference type="Gene3D" id="2.30.30.40">
    <property type="entry name" value="SH3 Domains"/>
    <property type="match status" value="1"/>
</dbReference>
<dbReference type="PROSITE" id="PS51781">
    <property type="entry name" value="SH3B"/>
    <property type="match status" value="1"/>
</dbReference>
<evidence type="ECO:0000313" key="3">
    <source>
        <dbReference type="EMBL" id="RGD72390.1"/>
    </source>
</evidence>
<dbReference type="GO" id="GO:0016787">
    <property type="term" value="F:hydrolase activity"/>
    <property type="evidence" value="ECO:0007669"/>
    <property type="project" value="UniProtKB-KW"/>
</dbReference>
<feature type="domain" description="SH3b" evidence="1">
    <location>
        <begin position="162"/>
        <end position="225"/>
    </location>
</feature>
<dbReference type="SMART" id="SM00636">
    <property type="entry name" value="Glyco_18"/>
    <property type="match status" value="1"/>
</dbReference>
<evidence type="ECO:0000259" key="1">
    <source>
        <dbReference type="PROSITE" id="PS51781"/>
    </source>
</evidence>
<dbReference type="InterPro" id="IPR003646">
    <property type="entry name" value="SH3-like_bac-type"/>
</dbReference>
<dbReference type="EMBL" id="QTJW01000001">
    <property type="protein sequence ID" value="RGD72390.1"/>
    <property type="molecule type" value="Genomic_DNA"/>
</dbReference>
<accession>A0A3E3DSY4</accession>
<evidence type="ECO:0000313" key="4">
    <source>
        <dbReference type="Proteomes" id="UP000261023"/>
    </source>
</evidence>
<gene>
    <name evidence="3" type="ORF">DWX31_00610</name>
</gene>
<dbReference type="Pfam" id="PF00704">
    <property type="entry name" value="Glyco_hydro_18"/>
    <property type="match status" value="1"/>
</dbReference>
<protein>
    <submittedName>
        <fullName evidence="3">Glycoside hydrolase</fullName>
    </submittedName>
</protein>
<dbReference type="Proteomes" id="UP000261023">
    <property type="component" value="Unassembled WGS sequence"/>
</dbReference>
<dbReference type="OrthoDB" id="9775889at2"/>
<dbReference type="InterPro" id="IPR011583">
    <property type="entry name" value="Chitinase_II/V-like_cat"/>
</dbReference>
<sequence>MQMKRRVVPFLVALGLIVLVIAGFFGIRLVERYTPSKEQADIGKLLGVSGDNVAVFLNNELQEAKGIYIEEQTYLPIEWVNEKLNERFYWDNNEKLLVYALPESIVYADHSTKGSTGKPLIWVNDEGVYLSLGLIANYTDIRLDVFDLADHKRIFVNNDWSEETKAVADGKGNVREKGGIKSPIVTRVEKGSEVTVLETMEKWDKVRTPDGYIGYVEHKRLGESRSEAPVSTFVAPVYKNISLDEPVCMAWHQVTKPEGNASFDNLIANTKGLNVISPTWYELTDNEGGFNSYADAAYVQKAHDMGLQVWALINNFSGNVQTEVLLSKTSTRQKLIEKLMAEVEQYGLDGLNLDFEGIKKEAGVHYIQFIRELSVSCRKEGIVLSVDNYVPYAGNEFYNRKEQGIVADYVIVMGYDEHYAGGEPGSVASVGYVNDGISNTLKQVPKEKLINAIPLYTRVWTEAADGKTSSVALGIAKAKEWAVENNVELYWQEELGQYYGELKTEEGTKKVWMEEERSIGLKMDLIRKYDLAGVACWKLGFEPAELWDEIRMDQE</sequence>
<dbReference type="PANTHER" id="PTHR46066:SF2">
    <property type="entry name" value="CHITINASE DOMAIN-CONTAINING PROTEIN 1"/>
    <property type="match status" value="1"/>
</dbReference>
<dbReference type="Pfam" id="PF08239">
    <property type="entry name" value="SH3_3"/>
    <property type="match status" value="1"/>
</dbReference>
<dbReference type="InterPro" id="IPR017853">
    <property type="entry name" value="GH"/>
</dbReference>
<organism evidence="3 4">
    <name type="scientific">Hungatella hathewayi</name>
    <dbReference type="NCBI Taxonomy" id="154046"/>
    <lineage>
        <taxon>Bacteria</taxon>
        <taxon>Bacillati</taxon>
        <taxon>Bacillota</taxon>
        <taxon>Clostridia</taxon>
        <taxon>Lachnospirales</taxon>
        <taxon>Lachnospiraceae</taxon>
        <taxon>Hungatella</taxon>
    </lineage>
</organism>
<dbReference type="GO" id="GO:0005975">
    <property type="term" value="P:carbohydrate metabolic process"/>
    <property type="evidence" value="ECO:0007669"/>
    <property type="project" value="InterPro"/>
</dbReference>
<feature type="domain" description="GH18" evidence="2">
    <location>
        <begin position="246"/>
        <end position="555"/>
    </location>
</feature>
<evidence type="ECO:0000259" key="2">
    <source>
        <dbReference type="PROSITE" id="PS51910"/>
    </source>
</evidence>
<dbReference type="Gene3D" id="3.20.20.80">
    <property type="entry name" value="Glycosidases"/>
    <property type="match status" value="1"/>
</dbReference>
<dbReference type="SUPFAM" id="SSF51445">
    <property type="entry name" value="(Trans)glycosidases"/>
    <property type="match status" value="1"/>
</dbReference>
<dbReference type="AlphaFoldDB" id="A0A3E3DSY4"/>